<dbReference type="GO" id="GO:0070006">
    <property type="term" value="F:metalloaminopeptidase activity"/>
    <property type="evidence" value="ECO:0007669"/>
    <property type="project" value="InterPro"/>
</dbReference>
<gene>
    <name evidence="6" type="ORF">B1B_05909</name>
</gene>
<dbReference type="PROSITE" id="PS00631">
    <property type="entry name" value="CYTOSOL_AP"/>
    <property type="match status" value="1"/>
</dbReference>
<dbReference type="GO" id="GO:0005737">
    <property type="term" value="C:cytoplasm"/>
    <property type="evidence" value="ECO:0007669"/>
    <property type="project" value="InterPro"/>
</dbReference>
<dbReference type="CDD" id="cd00433">
    <property type="entry name" value="Peptidase_M17"/>
    <property type="match status" value="1"/>
</dbReference>
<evidence type="ECO:0000259" key="5">
    <source>
        <dbReference type="PROSITE" id="PS00631"/>
    </source>
</evidence>
<keyword evidence="2 6" id="KW-0031">Aminopeptidase</keyword>
<comment type="caution">
    <text evidence="6">The sequence shown here is derived from an EMBL/GenBank/DDBJ whole genome shotgun (WGS) entry which is preliminary data.</text>
</comment>
<dbReference type="InterPro" id="IPR000819">
    <property type="entry name" value="Peptidase_M17_C"/>
</dbReference>
<dbReference type="GO" id="GO:0030145">
    <property type="term" value="F:manganese ion binding"/>
    <property type="evidence" value="ECO:0007669"/>
    <property type="project" value="InterPro"/>
</dbReference>
<sequence length="236" mass="24733">MEVLERADMEKLGMGSLLAVARGSANAPKLIVLRWNGGGVAKPYALVGKGITFDTGGINLKVQGGIEEMKFDMGGAAGVLGAFLAAVELRLSINLVCVVAAVENMPDGDAYRPSDVLTTMSGKTVEVLNTDAEGRLVLCDALTYVQRFEPQAIVDAATLTGACVVALGKHASGLMSKHDDLAAELLAAGENTLDRAWRLPLWDDYQIQLESVFADFANIGGKGAGAITAGCFLARF</sequence>
<dbReference type="GO" id="GO:0006508">
    <property type="term" value="P:proteolysis"/>
    <property type="evidence" value="ECO:0007669"/>
    <property type="project" value="UniProtKB-KW"/>
</dbReference>
<dbReference type="NCBIfam" id="NF002074">
    <property type="entry name" value="PRK00913.1-4"/>
    <property type="match status" value="1"/>
</dbReference>
<evidence type="ECO:0000256" key="3">
    <source>
        <dbReference type="ARBA" id="ARBA00022670"/>
    </source>
</evidence>
<evidence type="ECO:0000313" key="6">
    <source>
        <dbReference type="EMBL" id="EQD67515.1"/>
    </source>
</evidence>
<dbReference type="PRINTS" id="PR00481">
    <property type="entry name" value="LAMNOPPTDASE"/>
</dbReference>
<keyword evidence="3" id="KW-0645">Protease</keyword>
<feature type="non-terminal residue" evidence="6">
    <location>
        <position position="236"/>
    </location>
</feature>
<dbReference type="PANTHER" id="PTHR11963">
    <property type="entry name" value="LEUCINE AMINOPEPTIDASE-RELATED"/>
    <property type="match status" value="1"/>
</dbReference>
<keyword evidence="4" id="KW-0378">Hydrolase</keyword>
<dbReference type="EMBL" id="AUZY01003749">
    <property type="protein sequence ID" value="EQD67515.1"/>
    <property type="molecule type" value="Genomic_DNA"/>
</dbReference>
<dbReference type="AlphaFoldDB" id="T1CIV0"/>
<reference evidence="6" key="2">
    <citation type="journal article" date="2014" name="ISME J.">
        <title>Microbial stratification in low pH oxic and suboxic macroscopic growths along an acid mine drainage.</title>
        <authorList>
            <person name="Mendez-Garcia C."/>
            <person name="Mesa V."/>
            <person name="Sprenger R.R."/>
            <person name="Richter M."/>
            <person name="Diez M.S."/>
            <person name="Solano J."/>
            <person name="Bargiela R."/>
            <person name="Golyshina O.V."/>
            <person name="Manteca A."/>
            <person name="Ramos J.L."/>
            <person name="Gallego J.R."/>
            <person name="Llorente I."/>
            <person name="Martins Dos Santos V.A."/>
            <person name="Jensen O.N."/>
            <person name="Pelaez A.I."/>
            <person name="Sanchez J."/>
            <person name="Ferrer M."/>
        </authorList>
    </citation>
    <scope>NUCLEOTIDE SEQUENCE</scope>
</reference>
<proteinExistence type="inferred from homology"/>
<dbReference type="Pfam" id="PF00883">
    <property type="entry name" value="Peptidase_M17"/>
    <property type="match status" value="1"/>
</dbReference>
<evidence type="ECO:0000256" key="2">
    <source>
        <dbReference type="ARBA" id="ARBA00022438"/>
    </source>
</evidence>
<protein>
    <submittedName>
        <fullName evidence="6">Cytosol aminopeptidase</fullName>
    </submittedName>
</protein>
<dbReference type="Gene3D" id="3.40.630.10">
    <property type="entry name" value="Zn peptidases"/>
    <property type="match status" value="1"/>
</dbReference>
<accession>T1CIV0</accession>
<dbReference type="PANTHER" id="PTHR11963:SF23">
    <property type="entry name" value="CYTOSOL AMINOPEPTIDASE"/>
    <property type="match status" value="1"/>
</dbReference>
<reference evidence="6" key="1">
    <citation type="submission" date="2013-08" db="EMBL/GenBank/DDBJ databases">
        <authorList>
            <person name="Mendez C."/>
            <person name="Richter M."/>
            <person name="Ferrer M."/>
            <person name="Sanchez J."/>
        </authorList>
    </citation>
    <scope>NUCLEOTIDE SEQUENCE</scope>
</reference>
<feature type="domain" description="Cytosol aminopeptidase" evidence="5">
    <location>
        <begin position="129"/>
        <end position="136"/>
    </location>
</feature>
<dbReference type="InterPro" id="IPR011356">
    <property type="entry name" value="Leucine_aapep/pepB"/>
</dbReference>
<dbReference type="SUPFAM" id="SSF53187">
    <property type="entry name" value="Zn-dependent exopeptidases"/>
    <property type="match status" value="1"/>
</dbReference>
<evidence type="ECO:0000256" key="4">
    <source>
        <dbReference type="ARBA" id="ARBA00022801"/>
    </source>
</evidence>
<name>T1CIV0_9ZZZZ</name>
<evidence type="ECO:0000256" key="1">
    <source>
        <dbReference type="ARBA" id="ARBA00009528"/>
    </source>
</evidence>
<comment type="similarity">
    <text evidence="1">Belongs to the peptidase M17 family.</text>
</comment>
<organism evidence="6">
    <name type="scientific">mine drainage metagenome</name>
    <dbReference type="NCBI Taxonomy" id="410659"/>
    <lineage>
        <taxon>unclassified sequences</taxon>
        <taxon>metagenomes</taxon>
        <taxon>ecological metagenomes</taxon>
    </lineage>
</organism>